<evidence type="ECO:0000256" key="2">
    <source>
        <dbReference type="ARBA" id="ARBA00022692"/>
    </source>
</evidence>
<organism evidence="8 9">
    <name type="scientific">Putridiphycobacter roseus</name>
    <dbReference type="NCBI Taxonomy" id="2219161"/>
    <lineage>
        <taxon>Bacteria</taxon>
        <taxon>Pseudomonadati</taxon>
        <taxon>Bacteroidota</taxon>
        <taxon>Flavobacteriia</taxon>
        <taxon>Flavobacteriales</taxon>
        <taxon>Crocinitomicaceae</taxon>
        <taxon>Putridiphycobacter</taxon>
    </lineage>
</organism>
<dbReference type="Pfam" id="PF00664">
    <property type="entry name" value="ABC_membrane"/>
    <property type="match status" value="1"/>
</dbReference>
<keyword evidence="9" id="KW-1185">Reference proteome</keyword>
<keyword evidence="3 5" id="KW-1133">Transmembrane helix</keyword>
<dbReference type="PROSITE" id="PS50929">
    <property type="entry name" value="ABC_TM1F"/>
    <property type="match status" value="1"/>
</dbReference>
<feature type="transmembrane region" description="Helical" evidence="5">
    <location>
        <begin position="28"/>
        <end position="50"/>
    </location>
</feature>
<dbReference type="InterPro" id="IPR003439">
    <property type="entry name" value="ABC_transporter-like_ATP-bd"/>
</dbReference>
<dbReference type="PROSITE" id="PS50893">
    <property type="entry name" value="ABC_TRANSPORTER_2"/>
    <property type="match status" value="1"/>
</dbReference>
<evidence type="ECO:0000259" key="6">
    <source>
        <dbReference type="PROSITE" id="PS50893"/>
    </source>
</evidence>
<feature type="domain" description="ABC transporter" evidence="6">
    <location>
        <begin position="342"/>
        <end position="568"/>
    </location>
</feature>
<dbReference type="EMBL" id="QKSB01000002">
    <property type="protein sequence ID" value="PZE18086.1"/>
    <property type="molecule type" value="Genomic_DNA"/>
</dbReference>
<dbReference type="PANTHER" id="PTHR43394">
    <property type="entry name" value="ATP-DEPENDENT PERMEASE MDL1, MITOCHONDRIAL"/>
    <property type="match status" value="1"/>
</dbReference>
<sequence length="570" mass="64322">MDFDSLKMNPVKRFWLLLKPDQSEIRNVYVYAFFQGMVYLSLPLGIQAIINLIQGGDINTSWVVLVSFVIGGLIINGVLQISQLKITENLQQKIFTRAAFEFAYRMPRIKLEALYQYYAPELMNRFFDVVSVQKGLSKILIEFSTASIQVIFGLILLSLYHPFFIAFSLILVVLAYVIFKLTARVGLETSLAESKHKYFVAHWLEELARTMVSFKLAGNTNLPLERMDTTLEKYIDARESHFKVLVYQYKLMIIFKVIITAGLLIIGSILVMEQQMNIGQFVAAEIIILLVLNSVEKLILSLETIYDVLTSLEKIGQVTDMPLENEAGTDLSMLEVTAGLKVELNAVSFTYPTMQVAVIDDLSITFEAGSSNLLLGDSDSGKSTLMYLISGLYCPKGGYVSYQDLPQGNLNLPALRSLIGDCLREELLFEGTLLENVSMGRKAATFENVQWAMRNMGLDEFVKQLPQGYNTVIQSEGQRFSKGIVDKILLARSIADKPKLLLIKDAFASISPVERDRIIRFLTDAERQWTLVIASSNKYIASYFDYTALLKNGKVEKIDTFKNIKPFLNL</sequence>
<dbReference type="InterPro" id="IPR027417">
    <property type="entry name" value="P-loop_NTPase"/>
</dbReference>
<dbReference type="GO" id="GO:0015421">
    <property type="term" value="F:ABC-type oligopeptide transporter activity"/>
    <property type="evidence" value="ECO:0007669"/>
    <property type="project" value="TreeGrafter"/>
</dbReference>
<feature type="transmembrane region" description="Helical" evidence="5">
    <location>
        <begin position="62"/>
        <end position="79"/>
    </location>
</feature>
<proteinExistence type="predicted"/>
<dbReference type="Pfam" id="PF00005">
    <property type="entry name" value="ABC_tran"/>
    <property type="match status" value="1"/>
</dbReference>
<keyword evidence="8" id="KW-0067">ATP-binding</keyword>
<dbReference type="Gene3D" id="1.20.1560.10">
    <property type="entry name" value="ABC transporter type 1, transmembrane domain"/>
    <property type="match status" value="1"/>
</dbReference>
<comment type="subcellular location">
    <subcellularLocation>
        <location evidence="1">Cell membrane</location>
        <topology evidence="1">Multi-pass membrane protein</topology>
    </subcellularLocation>
</comment>
<name>A0A2W1NJE7_9FLAO</name>
<dbReference type="InterPro" id="IPR011527">
    <property type="entry name" value="ABC1_TM_dom"/>
</dbReference>
<evidence type="ECO:0000256" key="1">
    <source>
        <dbReference type="ARBA" id="ARBA00004651"/>
    </source>
</evidence>
<dbReference type="GO" id="GO:0016887">
    <property type="term" value="F:ATP hydrolysis activity"/>
    <property type="evidence" value="ECO:0007669"/>
    <property type="project" value="InterPro"/>
</dbReference>
<dbReference type="OrthoDB" id="311344at2"/>
<evidence type="ECO:0000313" key="8">
    <source>
        <dbReference type="EMBL" id="PZE18086.1"/>
    </source>
</evidence>
<feature type="transmembrane region" description="Helical" evidence="5">
    <location>
        <begin position="253"/>
        <end position="272"/>
    </location>
</feature>
<evidence type="ECO:0000256" key="4">
    <source>
        <dbReference type="ARBA" id="ARBA00023136"/>
    </source>
</evidence>
<dbReference type="InterPro" id="IPR039421">
    <property type="entry name" value="Type_1_exporter"/>
</dbReference>
<evidence type="ECO:0000256" key="5">
    <source>
        <dbReference type="SAM" id="Phobius"/>
    </source>
</evidence>
<dbReference type="Proteomes" id="UP000249248">
    <property type="component" value="Unassembled WGS sequence"/>
</dbReference>
<gene>
    <name evidence="8" type="ORF">DNU06_05580</name>
</gene>
<comment type="caution">
    <text evidence="8">The sequence shown here is derived from an EMBL/GenBank/DDBJ whole genome shotgun (WGS) entry which is preliminary data.</text>
</comment>
<protein>
    <submittedName>
        <fullName evidence="8">ABC transporter ATP-binding protein</fullName>
    </submittedName>
</protein>
<dbReference type="GO" id="GO:0005886">
    <property type="term" value="C:plasma membrane"/>
    <property type="evidence" value="ECO:0007669"/>
    <property type="project" value="UniProtKB-SubCell"/>
</dbReference>
<dbReference type="Gene3D" id="3.40.50.300">
    <property type="entry name" value="P-loop containing nucleotide triphosphate hydrolases"/>
    <property type="match status" value="1"/>
</dbReference>
<reference evidence="8 9" key="1">
    <citation type="submission" date="2018-06" db="EMBL/GenBank/DDBJ databases">
        <title>The draft genome sequence of Crocinitomix sp. SM1701.</title>
        <authorList>
            <person name="Zhang X."/>
        </authorList>
    </citation>
    <scope>NUCLEOTIDE SEQUENCE [LARGE SCALE GENOMIC DNA]</scope>
    <source>
        <strain evidence="8 9">SM1701</strain>
    </source>
</reference>
<evidence type="ECO:0000313" key="9">
    <source>
        <dbReference type="Proteomes" id="UP000249248"/>
    </source>
</evidence>
<dbReference type="InterPro" id="IPR036640">
    <property type="entry name" value="ABC1_TM_sf"/>
</dbReference>
<dbReference type="SUPFAM" id="SSF52540">
    <property type="entry name" value="P-loop containing nucleoside triphosphate hydrolases"/>
    <property type="match status" value="1"/>
</dbReference>
<feature type="transmembrane region" description="Helical" evidence="5">
    <location>
        <begin position="139"/>
        <end position="157"/>
    </location>
</feature>
<feature type="transmembrane region" description="Helical" evidence="5">
    <location>
        <begin position="163"/>
        <end position="179"/>
    </location>
</feature>
<feature type="domain" description="ABC transmembrane type-1" evidence="7">
    <location>
        <begin position="30"/>
        <end position="307"/>
    </location>
</feature>
<evidence type="ECO:0000259" key="7">
    <source>
        <dbReference type="PROSITE" id="PS50929"/>
    </source>
</evidence>
<evidence type="ECO:0000256" key="3">
    <source>
        <dbReference type="ARBA" id="ARBA00022989"/>
    </source>
</evidence>
<accession>A0A2W1NJE7</accession>
<keyword evidence="4 5" id="KW-0472">Membrane</keyword>
<dbReference type="PANTHER" id="PTHR43394:SF4">
    <property type="entry name" value="TOXIN SECRETION ABC TRANSPORTER ATP-BINDING PROTEIN"/>
    <property type="match status" value="1"/>
</dbReference>
<keyword evidence="2 5" id="KW-0812">Transmembrane</keyword>
<keyword evidence="8" id="KW-0547">Nucleotide-binding</keyword>
<dbReference type="AlphaFoldDB" id="A0A2W1NJE7"/>
<dbReference type="SUPFAM" id="SSF90123">
    <property type="entry name" value="ABC transporter transmembrane region"/>
    <property type="match status" value="1"/>
</dbReference>
<dbReference type="GO" id="GO:0005524">
    <property type="term" value="F:ATP binding"/>
    <property type="evidence" value="ECO:0007669"/>
    <property type="project" value="UniProtKB-KW"/>
</dbReference>